<sequence length="617" mass="66388">MGISHSKATSANLGSVATEVNASASIGEAKNWKSYDYVVVGGGTAGCVLASRLSENPDVAVLLVEAGKSHEGDLLTSIPLAFSKIFKTDVDWNYETTPQDALGQRAIYWPRGKILGGTSSINCLIYHRCARDDFDEWNRLGASGWSYKDLLPYFLKAETYTADQRYPNVKVEDHGASGPWKTAPQHCPPAGIHDVLLKTCEGMKLPYISDTSSESGTLGSTEFLACIDQNGKRSSSATAYLTPSVLARPNLTVVTRVMVEKVLFDTSASQKPRAIGVELSKSPGGPRFRVRAIREVLLCAGAVGSPQSLLLSGVGPRDELQKLGISVIKDHPAVGRHLLDHPSCGIVLFRTKASQNLTWDYVGGPLAGGWALVKWLFSGKGPMAGVSFPGGIFLRSDDASLPFYPESQSAPPVKDNTSGPNAPDLEITWMPLLVLENGTKRPPSGVTGVSMGAMVMRPSSEGYISLKTASVWDKPNINPNYLADENDLNVLIRGVRLILKMAHSEPFHSSIEWGEPDPSMPWLYPGNTDPDKISDQDLKDWITKNGMATWHPVSSARMGRDVTSSVVDADLKVHGIEGLRVVDASVFPNQVSGHPCAVVVAVAEKAADIIKTARNEA</sequence>
<evidence type="ECO:0000259" key="7">
    <source>
        <dbReference type="Pfam" id="PF00732"/>
    </source>
</evidence>
<feature type="binding site" evidence="6">
    <location>
        <position position="118"/>
    </location>
    <ligand>
        <name>FAD</name>
        <dbReference type="ChEBI" id="CHEBI:57692"/>
    </ligand>
</feature>
<dbReference type="SUPFAM" id="SSF51905">
    <property type="entry name" value="FAD/NAD(P)-binding domain"/>
    <property type="match status" value="1"/>
</dbReference>
<accession>A0A284RWZ4</accession>
<evidence type="ECO:0000313" key="10">
    <source>
        <dbReference type="Proteomes" id="UP000219338"/>
    </source>
</evidence>
<evidence type="ECO:0000256" key="1">
    <source>
        <dbReference type="ARBA" id="ARBA00001974"/>
    </source>
</evidence>
<evidence type="ECO:0000256" key="6">
    <source>
        <dbReference type="PIRSR" id="PIRSR000137-2"/>
    </source>
</evidence>
<dbReference type="PANTHER" id="PTHR11552">
    <property type="entry name" value="GLUCOSE-METHANOL-CHOLINE GMC OXIDOREDUCTASE"/>
    <property type="match status" value="1"/>
</dbReference>
<dbReference type="Pfam" id="PF05199">
    <property type="entry name" value="GMC_oxred_C"/>
    <property type="match status" value="1"/>
</dbReference>
<feature type="binding site" evidence="6">
    <location>
        <position position="259"/>
    </location>
    <ligand>
        <name>FAD</name>
        <dbReference type="ChEBI" id="CHEBI:57692"/>
    </ligand>
</feature>
<keyword evidence="4 6" id="KW-0274">FAD</keyword>
<dbReference type="InterPro" id="IPR036188">
    <property type="entry name" value="FAD/NAD-bd_sf"/>
</dbReference>
<dbReference type="Gene3D" id="3.50.50.60">
    <property type="entry name" value="FAD/NAD(P)-binding domain"/>
    <property type="match status" value="1"/>
</dbReference>
<dbReference type="InterPro" id="IPR012132">
    <property type="entry name" value="GMC_OxRdtase"/>
</dbReference>
<dbReference type="Gene3D" id="3.30.560.10">
    <property type="entry name" value="Glucose Oxidase, domain 3"/>
    <property type="match status" value="1"/>
</dbReference>
<dbReference type="InterPro" id="IPR000172">
    <property type="entry name" value="GMC_OxRdtase_N"/>
</dbReference>
<comment type="similarity">
    <text evidence="2">Belongs to the GMC oxidoreductase family.</text>
</comment>
<dbReference type="OrthoDB" id="269227at2759"/>
<dbReference type="OMA" id="WITSHVP"/>
<dbReference type="Proteomes" id="UP000219338">
    <property type="component" value="Unassembled WGS sequence"/>
</dbReference>
<protein>
    <submittedName>
        <fullName evidence="9">Related to gmc type oxidoreductase</fullName>
    </submittedName>
</protein>
<dbReference type="Pfam" id="PF00732">
    <property type="entry name" value="GMC_oxred_N"/>
    <property type="match status" value="1"/>
</dbReference>
<evidence type="ECO:0000256" key="3">
    <source>
        <dbReference type="ARBA" id="ARBA00022630"/>
    </source>
</evidence>
<evidence type="ECO:0000313" key="9">
    <source>
        <dbReference type="EMBL" id="SJL13270.1"/>
    </source>
</evidence>
<comment type="cofactor">
    <cofactor evidence="1 6">
        <name>FAD</name>
        <dbReference type="ChEBI" id="CHEBI:57692"/>
    </cofactor>
</comment>
<dbReference type="SUPFAM" id="SSF54373">
    <property type="entry name" value="FAD-linked reductases, C-terminal domain"/>
    <property type="match status" value="1"/>
</dbReference>
<evidence type="ECO:0000256" key="2">
    <source>
        <dbReference type="ARBA" id="ARBA00010790"/>
    </source>
</evidence>
<proteinExistence type="inferred from homology"/>
<feature type="active site" description="Proton donor" evidence="5">
    <location>
        <position position="551"/>
    </location>
</feature>
<dbReference type="EMBL" id="FUEG01000019">
    <property type="protein sequence ID" value="SJL13270.1"/>
    <property type="molecule type" value="Genomic_DNA"/>
</dbReference>
<feature type="domain" description="Glucose-methanol-choline oxidoreductase C-terminal" evidence="8">
    <location>
        <begin position="458"/>
        <end position="603"/>
    </location>
</feature>
<keyword evidence="10" id="KW-1185">Reference proteome</keyword>
<feature type="active site" description="Proton acceptor" evidence="5">
    <location>
        <position position="594"/>
    </location>
</feature>
<evidence type="ECO:0000256" key="4">
    <source>
        <dbReference type="ARBA" id="ARBA00022827"/>
    </source>
</evidence>
<feature type="binding site" evidence="6">
    <location>
        <begin position="550"/>
        <end position="551"/>
    </location>
    <ligand>
        <name>FAD</name>
        <dbReference type="ChEBI" id="CHEBI:57692"/>
    </ligand>
</feature>
<dbReference type="STRING" id="47428.A0A284RWZ4"/>
<dbReference type="GO" id="GO:0050660">
    <property type="term" value="F:flavin adenine dinucleotide binding"/>
    <property type="evidence" value="ECO:0007669"/>
    <property type="project" value="InterPro"/>
</dbReference>
<reference evidence="10" key="1">
    <citation type="journal article" date="2017" name="Nat. Ecol. Evol.">
        <title>Genome expansion and lineage-specific genetic innovations in the forest pathogenic fungi Armillaria.</title>
        <authorList>
            <person name="Sipos G."/>
            <person name="Prasanna A.N."/>
            <person name="Walter M.C."/>
            <person name="O'Connor E."/>
            <person name="Balint B."/>
            <person name="Krizsan K."/>
            <person name="Kiss B."/>
            <person name="Hess J."/>
            <person name="Varga T."/>
            <person name="Slot J."/>
            <person name="Riley R."/>
            <person name="Boka B."/>
            <person name="Rigling D."/>
            <person name="Barry K."/>
            <person name="Lee J."/>
            <person name="Mihaltcheva S."/>
            <person name="LaButti K."/>
            <person name="Lipzen A."/>
            <person name="Waldron R."/>
            <person name="Moloney N.M."/>
            <person name="Sperisen C."/>
            <person name="Kredics L."/>
            <person name="Vagvoelgyi C."/>
            <person name="Patrignani A."/>
            <person name="Fitzpatrick D."/>
            <person name="Nagy I."/>
            <person name="Doyle S."/>
            <person name="Anderson J.B."/>
            <person name="Grigoriev I.V."/>
            <person name="Gueldener U."/>
            <person name="Muensterkoetter M."/>
            <person name="Nagy L.G."/>
        </authorList>
    </citation>
    <scope>NUCLEOTIDE SEQUENCE [LARGE SCALE GENOMIC DNA]</scope>
    <source>
        <strain evidence="10">C18/9</strain>
    </source>
</reference>
<dbReference type="PANTHER" id="PTHR11552:SF147">
    <property type="entry name" value="CHOLINE DEHYDROGENASE, MITOCHONDRIAL"/>
    <property type="match status" value="1"/>
</dbReference>
<gene>
    <name evidence="9" type="ORF">ARMOST_16710</name>
</gene>
<organism evidence="9 10">
    <name type="scientific">Armillaria ostoyae</name>
    <name type="common">Armillaria root rot fungus</name>
    <dbReference type="NCBI Taxonomy" id="47428"/>
    <lineage>
        <taxon>Eukaryota</taxon>
        <taxon>Fungi</taxon>
        <taxon>Dikarya</taxon>
        <taxon>Basidiomycota</taxon>
        <taxon>Agaricomycotina</taxon>
        <taxon>Agaricomycetes</taxon>
        <taxon>Agaricomycetidae</taxon>
        <taxon>Agaricales</taxon>
        <taxon>Marasmiineae</taxon>
        <taxon>Physalacriaceae</taxon>
        <taxon>Armillaria</taxon>
    </lineage>
</organism>
<feature type="domain" description="Glucose-methanol-choline oxidoreductase N-terminal" evidence="7">
    <location>
        <begin position="35"/>
        <end position="342"/>
    </location>
</feature>
<keyword evidence="3" id="KW-0285">Flavoprotein</keyword>
<dbReference type="AlphaFoldDB" id="A0A284RWZ4"/>
<evidence type="ECO:0000259" key="8">
    <source>
        <dbReference type="Pfam" id="PF05199"/>
    </source>
</evidence>
<dbReference type="GO" id="GO:0016614">
    <property type="term" value="F:oxidoreductase activity, acting on CH-OH group of donors"/>
    <property type="evidence" value="ECO:0007669"/>
    <property type="project" value="InterPro"/>
</dbReference>
<evidence type="ECO:0000256" key="5">
    <source>
        <dbReference type="PIRSR" id="PIRSR000137-1"/>
    </source>
</evidence>
<dbReference type="InterPro" id="IPR007867">
    <property type="entry name" value="GMC_OxRtase_C"/>
</dbReference>
<dbReference type="PIRSF" id="PIRSF000137">
    <property type="entry name" value="Alcohol_oxidase"/>
    <property type="match status" value="1"/>
</dbReference>
<name>A0A284RWZ4_ARMOS</name>